<evidence type="ECO:0000313" key="2">
    <source>
        <dbReference type="EMBL" id="GAA5056299.1"/>
    </source>
</evidence>
<feature type="region of interest" description="Disordered" evidence="1">
    <location>
        <begin position="76"/>
        <end position="109"/>
    </location>
</feature>
<proteinExistence type="predicted"/>
<dbReference type="EMBL" id="BAABHV010000010">
    <property type="protein sequence ID" value="GAA5056299.1"/>
    <property type="molecule type" value="Genomic_DNA"/>
</dbReference>
<reference evidence="3" key="1">
    <citation type="journal article" date="2019" name="Int. J. Syst. Evol. Microbiol.">
        <title>The Global Catalogue of Microorganisms (GCM) 10K type strain sequencing project: providing services to taxonomists for standard genome sequencing and annotation.</title>
        <authorList>
            <consortium name="The Broad Institute Genomics Platform"/>
            <consortium name="The Broad Institute Genome Sequencing Center for Infectious Disease"/>
            <person name="Wu L."/>
            <person name="Ma J."/>
        </authorList>
    </citation>
    <scope>NUCLEOTIDE SEQUENCE [LARGE SCALE GENOMIC DNA]</scope>
    <source>
        <strain evidence="3">JCM 18014</strain>
    </source>
</reference>
<comment type="caution">
    <text evidence="2">The sequence shown here is derived from an EMBL/GenBank/DDBJ whole genome shotgun (WGS) entry which is preliminary data.</text>
</comment>
<name>A0ABP9KCU7_9SPHN</name>
<sequence>MSAAVAIVVLLLVSMLVEEGGAIDSIARNSEGENIASADVESGRETASDVIVAKAKAPPMEGPERDDWSWFMDAGDEVQVLPPPPGPQPAQPVTITGNGELDRDRMNLE</sequence>
<organism evidence="2 3">
    <name type="scientific">Erythrobacter westpacificensis</name>
    <dbReference type="NCBI Taxonomy" id="1055231"/>
    <lineage>
        <taxon>Bacteria</taxon>
        <taxon>Pseudomonadati</taxon>
        <taxon>Pseudomonadota</taxon>
        <taxon>Alphaproteobacteria</taxon>
        <taxon>Sphingomonadales</taxon>
        <taxon>Erythrobacteraceae</taxon>
        <taxon>Erythrobacter/Porphyrobacter group</taxon>
        <taxon>Erythrobacter</taxon>
    </lineage>
</organism>
<evidence type="ECO:0008006" key="4">
    <source>
        <dbReference type="Google" id="ProtNLM"/>
    </source>
</evidence>
<feature type="compositionally biased region" description="Pro residues" evidence="1">
    <location>
        <begin position="81"/>
        <end position="90"/>
    </location>
</feature>
<keyword evidence="3" id="KW-1185">Reference proteome</keyword>
<feature type="compositionally biased region" description="Basic and acidic residues" evidence="1">
    <location>
        <begin position="100"/>
        <end position="109"/>
    </location>
</feature>
<protein>
    <recommendedName>
        <fullName evidence="4">Secreted protein</fullName>
    </recommendedName>
</protein>
<dbReference type="Proteomes" id="UP001500518">
    <property type="component" value="Unassembled WGS sequence"/>
</dbReference>
<evidence type="ECO:0000256" key="1">
    <source>
        <dbReference type="SAM" id="MobiDB-lite"/>
    </source>
</evidence>
<evidence type="ECO:0000313" key="3">
    <source>
        <dbReference type="Proteomes" id="UP001500518"/>
    </source>
</evidence>
<gene>
    <name evidence="2" type="ORF">GCM10023208_20980</name>
</gene>
<accession>A0ABP9KCU7</accession>